<organism evidence="1 2">
    <name type="scientific">Thalassiosira oceanica</name>
    <name type="common">Marine diatom</name>
    <dbReference type="NCBI Taxonomy" id="159749"/>
    <lineage>
        <taxon>Eukaryota</taxon>
        <taxon>Sar</taxon>
        <taxon>Stramenopiles</taxon>
        <taxon>Ochrophyta</taxon>
        <taxon>Bacillariophyta</taxon>
        <taxon>Coscinodiscophyceae</taxon>
        <taxon>Thalassiosirophycidae</taxon>
        <taxon>Thalassiosirales</taxon>
        <taxon>Thalassiosiraceae</taxon>
        <taxon>Thalassiosira</taxon>
    </lineage>
</organism>
<reference evidence="1 2" key="1">
    <citation type="journal article" date="2012" name="Genome Biol.">
        <title>Genome and low-iron response of an oceanic diatom adapted to chronic iron limitation.</title>
        <authorList>
            <person name="Lommer M."/>
            <person name="Specht M."/>
            <person name="Roy A.S."/>
            <person name="Kraemer L."/>
            <person name="Andreson R."/>
            <person name="Gutowska M.A."/>
            <person name="Wolf J."/>
            <person name="Bergner S.V."/>
            <person name="Schilhabel M.B."/>
            <person name="Klostermeier U.C."/>
            <person name="Beiko R.G."/>
            <person name="Rosenstiel P."/>
            <person name="Hippler M."/>
            <person name="Laroche J."/>
        </authorList>
    </citation>
    <scope>NUCLEOTIDE SEQUENCE [LARGE SCALE GENOMIC DNA]</scope>
    <source>
        <strain evidence="1 2">CCMP1005</strain>
    </source>
</reference>
<gene>
    <name evidence="1" type="ORF">THAOC_24021</name>
</gene>
<accession>K0SBQ7</accession>
<name>K0SBQ7_THAOC</name>
<evidence type="ECO:0000313" key="2">
    <source>
        <dbReference type="Proteomes" id="UP000266841"/>
    </source>
</evidence>
<keyword evidence="2" id="KW-1185">Reference proteome</keyword>
<sequence length="171" mass="18626">MGDGRDEPALCRVLLLTRLPLATRWSQEPKGPKRGNVNSRGDLQSSRRIALSYFSSKSRQLGRVSARTMRGIRGDDLARGTEAGPRAGTHRRIFPEVGASAWNGGRRSNEHVAVSARTRIRTTKTSGRTLSQASGYGCDNQLFEMWDEGGPCTAEESRTTNCAAAMTSTLV</sequence>
<protein>
    <submittedName>
        <fullName evidence="1">Uncharacterized protein</fullName>
    </submittedName>
</protein>
<evidence type="ECO:0000313" key="1">
    <source>
        <dbReference type="EMBL" id="EJK56147.1"/>
    </source>
</evidence>
<dbReference type="EMBL" id="AGNL01032311">
    <property type="protein sequence ID" value="EJK56147.1"/>
    <property type="molecule type" value="Genomic_DNA"/>
</dbReference>
<proteinExistence type="predicted"/>
<dbReference type="AlphaFoldDB" id="K0SBQ7"/>
<dbReference type="Proteomes" id="UP000266841">
    <property type="component" value="Unassembled WGS sequence"/>
</dbReference>
<comment type="caution">
    <text evidence="1">The sequence shown here is derived from an EMBL/GenBank/DDBJ whole genome shotgun (WGS) entry which is preliminary data.</text>
</comment>
<feature type="non-terminal residue" evidence="1">
    <location>
        <position position="171"/>
    </location>
</feature>